<proteinExistence type="predicted"/>
<name>A0A173YDA8_9FIRM</name>
<evidence type="ECO:0000313" key="1">
    <source>
        <dbReference type="EMBL" id="PDX81599.1"/>
    </source>
</evidence>
<comment type="caution">
    <text evidence="1">The sequence shown here is derived from an EMBL/GenBank/DDBJ whole genome shotgun (WGS) entry which is preliminary data.</text>
</comment>
<sequence length="160" mass="17191">MIYDTLNNLPNYLGMSDNLDAVIEFVMARDINNLPAGKTRIDGEKAVVTVSTVTPQVGGKVPFIRRDAHLTLETDLEGSELFEVSLGEFSPTKPTDEAADLTVGSADTSIAGMLCEGRFALYLAGEPYRSGLKAQGCGKLKKAVFSIELDADEEDGAEEE</sequence>
<dbReference type="RefSeq" id="WP_055189369.1">
    <property type="nucleotide sequence ID" value="NZ_NMTY01000012.1"/>
</dbReference>
<dbReference type="SUPFAM" id="SSF51197">
    <property type="entry name" value="Clavaminate synthase-like"/>
    <property type="match status" value="1"/>
</dbReference>
<reference evidence="1 2" key="1">
    <citation type="journal article" date="2017" name="Front. Microbiol.">
        <title>New Insights into the Diversity of the Genus Faecalibacterium.</title>
        <authorList>
            <person name="Benevides L."/>
            <person name="Burman S."/>
            <person name="Martin R."/>
            <person name="Robert V."/>
            <person name="Thomas M."/>
            <person name="Miquel S."/>
            <person name="Chain F."/>
            <person name="Sokol H."/>
            <person name="Bermudez-Humaran L.G."/>
            <person name="Morrison M."/>
            <person name="Langella P."/>
            <person name="Azevedo V.A."/>
            <person name="Chatel J.M."/>
            <person name="Soares S."/>
        </authorList>
    </citation>
    <scope>NUCLEOTIDE SEQUENCE [LARGE SCALE GENOMIC DNA]</scope>
    <source>
        <strain evidence="1 2">CNCM I 4575</strain>
    </source>
</reference>
<dbReference type="GO" id="GO:0005829">
    <property type="term" value="C:cytosol"/>
    <property type="evidence" value="ECO:0007669"/>
    <property type="project" value="TreeGrafter"/>
</dbReference>
<protein>
    <submittedName>
        <fullName evidence="1">DUF386 domain-containing protein</fullName>
    </submittedName>
</protein>
<dbReference type="PANTHER" id="PTHR34986">
    <property type="entry name" value="EVOLVED BETA-GALACTOSIDASE SUBUNIT BETA"/>
    <property type="match status" value="1"/>
</dbReference>
<dbReference type="Gene3D" id="2.60.120.370">
    <property type="entry name" value="YhcH/YjgK/YiaL"/>
    <property type="match status" value="1"/>
</dbReference>
<gene>
    <name evidence="1" type="ORF">CGS58_05835</name>
</gene>
<dbReference type="Pfam" id="PF04074">
    <property type="entry name" value="DUF386"/>
    <property type="match status" value="1"/>
</dbReference>
<dbReference type="Proteomes" id="UP000220005">
    <property type="component" value="Unassembled WGS sequence"/>
</dbReference>
<evidence type="ECO:0000313" key="2">
    <source>
        <dbReference type="Proteomes" id="UP000220005"/>
    </source>
</evidence>
<dbReference type="OrthoDB" id="9792756at2"/>
<accession>A0A173YDA8</accession>
<dbReference type="InterPro" id="IPR004375">
    <property type="entry name" value="NanQ/TabA/YiaL"/>
</dbReference>
<dbReference type="AlphaFoldDB" id="A0A173YDA8"/>
<organism evidence="1 2">
    <name type="scientific">Faecalibacterium prausnitzii</name>
    <dbReference type="NCBI Taxonomy" id="853"/>
    <lineage>
        <taxon>Bacteria</taxon>
        <taxon>Bacillati</taxon>
        <taxon>Bacillota</taxon>
        <taxon>Clostridia</taxon>
        <taxon>Eubacteriales</taxon>
        <taxon>Oscillospiraceae</taxon>
        <taxon>Faecalibacterium</taxon>
    </lineage>
</organism>
<dbReference type="EMBL" id="NMTY01000012">
    <property type="protein sequence ID" value="PDX81599.1"/>
    <property type="molecule type" value="Genomic_DNA"/>
</dbReference>
<dbReference type="InterPro" id="IPR037012">
    <property type="entry name" value="NanQ/TabA/YiaL_sf"/>
</dbReference>
<dbReference type="PANTHER" id="PTHR34986:SF1">
    <property type="entry name" value="PROTEIN YIAL"/>
    <property type="match status" value="1"/>
</dbReference>